<organism evidence="1 2">
    <name type="scientific">Brachionus plicatilis</name>
    <name type="common">Marine rotifer</name>
    <name type="synonym">Brachionus muelleri</name>
    <dbReference type="NCBI Taxonomy" id="10195"/>
    <lineage>
        <taxon>Eukaryota</taxon>
        <taxon>Metazoa</taxon>
        <taxon>Spiralia</taxon>
        <taxon>Gnathifera</taxon>
        <taxon>Rotifera</taxon>
        <taxon>Eurotatoria</taxon>
        <taxon>Monogononta</taxon>
        <taxon>Pseudotrocha</taxon>
        <taxon>Ploima</taxon>
        <taxon>Brachionidae</taxon>
        <taxon>Brachionus</taxon>
    </lineage>
</organism>
<dbReference type="AlphaFoldDB" id="A0A3M7PN27"/>
<dbReference type="Proteomes" id="UP000276133">
    <property type="component" value="Unassembled WGS sequence"/>
</dbReference>
<evidence type="ECO:0000313" key="1">
    <source>
        <dbReference type="EMBL" id="RNA00503.1"/>
    </source>
</evidence>
<protein>
    <submittedName>
        <fullName evidence="1">Uncharacterized protein</fullName>
    </submittedName>
</protein>
<dbReference type="OrthoDB" id="10361103at2759"/>
<sequence>MESVDPRSYFKEMNKFNSDGLSEQSMNSVDSLYKNRPMTRGFLSEYQHSYFTLPKERIRYCSARPKDSVSFVNKSMIQESFMLENISKKNSNDKNQNLTNSWYKDDYKYYGNENLYKSQDENLNMADKSVDPYKRDYIKNFEEMNNGLVDNYSLTKGGTVVQLKNGLRNTNRSKIHFSSQSNLPMIPRNHDLRSVWIPKKFEGRNMFVSHIDSMIFPDKSEKNIDDSFKKSYDAESKKTFEKQPYDRIEKSVKYVMNYENKYVPSVRWYPPQKEFAAPHQHVKDDTFDSKSIYQADFEPPIPTETEKSLKPYSGDEIQKQLEKLNGRRTEIDSILAKS</sequence>
<reference evidence="1 2" key="1">
    <citation type="journal article" date="2018" name="Sci. Rep.">
        <title>Genomic signatures of local adaptation to the degree of environmental predictability in rotifers.</title>
        <authorList>
            <person name="Franch-Gras L."/>
            <person name="Hahn C."/>
            <person name="Garcia-Roger E.M."/>
            <person name="Carmona M.J."/>
            <person name="Serra M."/>
            <person name="Gomez A."/>
        </authorList>
    </citation>
    <scope>NUCLEOTIDE SEQUENCE [LARGE SCALE GENOMIC DNA]</scope>
    <source>
        <strain evidence="1">HYR1</strain>
    </source>
</reference>
<dbReference type="EMBL" id="REGN01009714">
    <property type="protein sequence ID" value="RNA00503.1"/>
    <property type="molecule type" value="Genomic_DNA"/>
</dbReference>
<comment type="caution">
    <text evidence="1">The sequence shown here is derived from an EMBL/GenBank/DDBJ whole genome shotgun (WGS) entry which is preliminary data.</text>
</comment>
<proteinExistence type="predicted"/>
<accession>A0A3M7PN27</accession>
<evidence type="ECO:0000313" key="2">
    <source>
        <dbReference type="Proteomes" id="UP000276133"/>
    </source>
</evidence>
<keyword evidence="2" id="KW-1185">Reference proteome</keyword>
<gene>
    <name evidence="1" type="ORF">BpHYR1_028129</name>
</gene>
<name>A0A3M7PN27_BRAPC</name>